<keyword evidence="2" id="KW-1185">Reference proteome</keyword>
<evidence type="ECO:0000313" key="1">
    <source>
        <dbReference type="EMBL" id="KPV50621.1"/>
    </source>
</evidence>
<gene>
    <name evidence="1" type="ORF">SE17_25870</name>
</gene>
<comment type="caution">
    <text evidence="1">The sequence shown here is derived from an EMBL/GenBank/DDBJ whole genome shotgun (WGS) entry which is preliminary data.</text>
</comment>
<name>A0A0N8PRR0_9CHLR</name>
<dbReference type="Proteomes" id="UP000050509">
    <property type="component" value="Unassembled WGS sequence"/>
</dbReference>
<protein>
    <submittedName>
        <fullName evidence="1">Uncharacterized protein</fullName>
    </submittedName>
</protein>
<dbReference type="AlphaFoldDB" id="A0A0N8PRR0"/>
<sequence>MKSFKPVDFVVRGAFVAAVVAGGLADMAHSAPATQASFATPRASAATSCHLNRHDTHRAELGMFASSGRIAQAGCTTL</sequence>
<accession>A0A0N8PRR0</accession>
<proteinExistence type="predicted"/>
<organism evidence="1 2">
    <name type="scientific">Kouleothrix aurantiaca</name>
    <dbReference type="NCBI Taxonomy" id="186479"/>
    <lineage>
        <taxon>Bacteria</taxon>
        <taxon>Bacillati</taxon>
        <taxon>Chloroflexota</taxon>
        <taxon>Chloroflexia</taxon>
        <taxon>Chloroflexales</taxon>
        <taxon>Roseiflexineae</taxon>
        <taxon>Roseiflexaceae</taxon>
        <taxon>Kouleothrix</taxon>
    </lineage>
</organism>
<evidence type="ECO:0000313" key="2">
    <source>
        <dbReference type="Proteomes" id="UP000050509"/>
    </source>
</evidence>
<dbReference type="EMBL" id="LJCR01001297">
    <property type="protein sequence ID" value="KPV50621.1"/>
    <property type="molecule type" value="Genomic_DNA"/>
</dbReference>
<reference evidence="1 2" key="1">
    <citation type="submission" date="2015-09" db="EMBL/GenBank/DDBJ databases">
        <title>Draft genome sequence of Kouleothrix aurantiaca JCM 19913.</title>
        <authorList>
            <person name="Hemp J."/>
        </authorList>
    </citation>
    <scope>NUCLEOTIDE SEQUENCE [LARGE SCALE GENOMIC DNA]</scope>
    <source>
        <strain evidence="1 2">COM-B</strain>
    </source>
</reference>